<dbReference type="PANTHER" id="PTHR21461:SF69">
    <property type="entry name" value="GLYCOSYLTRANSFERASE FAMILY 92 PROTEIN"/>
    <property type="match status" value="1"/>
</dbReference>
<keyword evidence="5" id="KW-1185">Reference proteome</keyword>
<dbReference type="PANTHER" id="PTHR21461">
    <property type="entry name" value="GLYCOSYLTRANSFERASE FAMILY 92 PROTEIN"/>
    <property type="match status" value="1"/>
</dbReference>
<dbReference type="Proteomes" id="UP000199478">
    <property type="component" value="Unassembled WGS sequence"/>
</dbReference>
<evidence type="ECO:0000313" key="5">
    <source>
        <dbReference type="Proteomes" id="UP000199478"/>
    </source>
</evidence>
<dbReference type="GO" id="GO:0016757">
    <property type="term" value="F:glycosyltransferase activity"/>
    <property type="evidence" value="ECO:0007669"/>
    <property type="project" value="TreeGrafter"/>
</dbReference>
<keyword evidence="3" id="KW-0472">Membrane</keyword>
<dbReference type="Pfam" id="PF13704">
    <property type="entry name" value="Glyco_tranf_2_4"/>
    <property type="match status" value="1"/>
</dbReference>
<comment type="subcellular location">
    <subcellularLocation>
        <location evidence="1">Membrane</location>
        <topology evidence="1">Single-pass membrane protein</topology>
    </subcellularLocation>
</comment>
<dbReference type="GO" id="GO:0005737">
    <property type="term" value="C:cytoplasm"/>
    <property type="evidence" value="ECO:0007669"/>
    <property type="project" value="TreeGrafter"/>
</dbReference>
<keyword evidence="4" id="KW-0808">Transferase</keyword>
<dbReference type="EMBL" id="FOYP01000003">
    <property type="protein sequence ID" value="SFR60567.1"/>
    <property type="molecule type" value="Genomic_DNA"/>
</dbReference>
<accession>A0A1I6I1K6</accession>
<evidence type="ECO:0000256" key="2">
    <source>
        <dbReference type="ARBA" id="ARBA00022692"/>
    </source>
</evidence>
<evidence type="ECO:0000313" key="4">
    <source>
        <dbReference type="EMBL" id="SFR60567.1"/>
    </source>
</evidence>
<evidence type="ECO:0000256" key="3">
    <source>
        <dbReference type="ARBA" id="ARBA00022989"/>
    </source>
</evidence>
<name>A0A1I6I1K6_9RHOB</name>
<dbReference type="GO" id="GO:0016020">
    <property type="term" value="C:membrane"/>
    <property type="evidence" value="ECO:0007669"/>
    <property type="project" value="UniProtKB-SubCell"/>
</dbReference>
<dbReference type="STRING" id="390270.SAMN04488005_3215"/>
<reference evidence="5" key="1">
    <citation type="submission" date="2016-10" db="EMBL/GenBank/DDBJ databases">
        <authorList>
            <person name="Varghese N."/>
            <person name="Submissions S."/>
        </authorList>
    </citation>
    <scope>NUCLEOTIDE SEQUENCE [LARGE SCALE GENOMIC DNA]</scope>
    <source>
        <strain evidence="5">DSM 26879</strain>
    </source>
</reference>
<sequence length="354" mass="40334">MNKERFLIVTTMKNEAPFMLEWIAFNRAIGFDDFLIYTNDCADGTDAIAMRLQELGLAGHVDNNDRKIGRKGRELSPQRAALRLAPKTEHFKAANWVICADADEFLNLRCGMALPDLIEKSGPADAISICWKLFGNGTRRHYDDLPLTEQFFQCADEGSFSNFRGAGVKTIFRNNGTFDRMGVHRPKINVPKDLPEDAPSPYDDVVWRDAGGNTVDAKTITWRTWSGFRHDFARLHHYAIRSSDSFLVKRDRGRTNHVNMDQGQEYFDAMNTNYTRDYSILRHVPGMLEELEKLHSDKVLTELHAQAVAWHRAKIADIKDRADWAEFIDMVYRHSGLPGSVSQRKAEAQPAQEG</sequence>
<organism evidence="4 5">
    <name type="scientific">Yoonia tamlensis</name>
    <dbReference type="NCBI Taxonomy" id="390270"/>
    <lineage>
        <taxon>Bacteria</taxon>
        <taxon>Pseudomonadati</taxon>
        <taxon>Pseudomonadota</taxon>
        <taxon>Alphaproteobacteria</taxon>
        <taxon>Rhodobacterales</taxon>
        <taxon>Paracoccaceae</taxon>
        <taxon>Yoonia</taxon>
    </lineage>
</organism>
<proteinExistence type="predicted"/>
<gene>
    <name evidence="4" type="ORF">SAMN04488005_3215</name>
</gene>
<keyword evidence="3" id="KW-1133">Transmembrane helix</keyword>
<protein>
    <submittedName>
        <fullName evidence="4">Glycosyl transferase family 2</fullName>
    </submittedName>
</protein>
<dbReference type="AlphaFoldDB" id="A0A1I6I1K6"/>
<evidence type="ECO:0000256" key="1">
    <source>
        <dbReference type="ARBA" id="ARBA00004167"/>
    </source>
</evidence>
<keyword evidence="2" id="KW-0812">Transmembrane</keyword>